<organism evidence="1 2">
    <name type="scientific">Chloroflexus islandicus</name>
    <dbReference type="NCBI Taxonomy" id="1707952"/>
    <lineage>
        <taxon>Bacteria</taxon>
        <taxon>Bacillati</taxon>
        <taxon>Chloroflexota</taxon>
        <taxon>Chloroflexia</taxon>
        <taxon>Chloroflexales</taxon>
        <taxon>Chloroflexineae</taxon>
        <taxon>Chloroflexaceae</taxon>
        <taxon>Chloroflexus</taxon>
    </lineage>
</organism>
<evidence type="ECO:0000313" key="1">
    <source>
        <dbReference type="EMBL" id="OAN38276.1"/>
    </source>
</evidence>
<comment type="caution">
    <text evidence="1">The sequence shown here is derived from an EMBL/GenBank/DDBJ whole genome shotgun (WGS) entry which is preliminary data.</text>
</comment>
<name>A0A178LVW7_9CHLR</name>
<dbReference type="RefSeq" id="WP_066791270.1">
    <property type="nucleotide sequence ID" value="NZ_LWQS01000103.1"/>
</dbReference>
<reference evidence="1 2" key="1">
    <citation type="submission" date="2016-04" db="EMBL/GenBank/DDBJ databases">
        <title>Chloroflexus islandicus sp. nov., a thermophilic filamentous anoxygenic phototrophic bacterium from geyser Strokkur (Iceland).</title>
        <authorList>
            <person name="Gaisin V.A."/>
            <person name="Kalashnikov A.M."/>
            <person name="Sukhacheva M.V."/>
            <person name="Grouzdev D.S."/>
            <person name="Ivanov T.M."/>
            <person name="Kuznetsov B."/>
            <person name="Gorlenko V.M."/>
        </authorList>
    </citation>
    <scope>NUCLEOTIDE SEQUENCE [LARGE SCALE GENOMIC DNA]</scope>
    <source>
        <strain evidence="2">isl-2</strain>
    </source>
</reference>
<sequence>MLHPNSRYYRIATATLTTADGRQIVYLRRRLLPAGAAMPLLAEVEVTGGDRLDLIADRAFGDPEQFWRICDANDALNPFDLTAEIGRLLRVAVPTFEG</sequence>
<dbReference type="EMBL" id="LWQS01000103">
    <property type="protein sequence ID" value="OAN38276.1"/>
    <property type="molecule type" value="Genomic_DNA"/>
</dbReference>
<gene>
    <name evidence="1" type="ORF">A6A03_05140</name>
</gene>
<evidence type="ECO:0000313" key="2">
    <source>
        <dbReference type="Proteomes" id="UP000078287"/>
    </source>
</evidence>
<dbReference type="AlphaFoldDB" id="A0A178LVW7"/>
<dbReference type="STRING" id="1707952.A6A03_05140"/>
<proteinExistence type="predicted"/>
<dbReference type="OrthoDB" id="9809850at2"/>
<evidence type="ECO:0008006" key="3">
    <source>
        <dbReference type="Google" id="ProtNLM"/>
    </source>
</evidence>
<keyword evidence="2" id="KW-1185">Reference proteome</keyword>
<protein>
    <recommendedName>
        <fullName evidence="3">LysM domain-containing protein</fullName>
    </recommendedName>
</protein>
<accession>A0A178LVW7</accession>
<dbReference type="Proteomes" id="UP000078287">
    <property type="component" value="Unassembled WGS sequence"/>
</dbReference>